<protein>
    <submittedName>
        <fullName evidence="1">Uncharacterized protein</fullName>
    </submittedName>
</protein>
<evidence type="ECO:0000313" key="1">
    <source>
        <dbReference type="EMBL" id="CAH1405434.1"/>
    </source>
</evidence>
<dbReference type="EMBL" id="OV725082">
    <property type="protein sequence ID" value="CAH1405434.1"/>
    <property type="molecule type" value="Genomic_DNA"/>
</dbReference>
<dbReference type="AlphaFoldDB" id="A0A9P0HNM5"/>
<reference evidence="1" key="1">
    <citation type="submission" date="2022-01" db="EMBL/GenBank/DDBJ databases">
        <authorList>
            <person name="King R."/>
        </authorList>
    </citation>
    <scope>NUCLEOTIDE SEQUENCE</scope>
</reference>
<name>A0A9P0HNM5_NEZVI</name>
<accession>A0A9P0HNM5</accession>
<organism evidence="1 2">
    <name type="scientific">Nezara viridula</name>
    <name type="common">Southern green stink bug</name>
    <name type="synonym">Cimex viridulus</name>
    <dbReference type="NCBI Taxonomy" id="85310"/>
    <lineage>
        <taxon>Eukaryota</taxon>
        <taxon>Metazoa</taxon>
        <taxon>Ecdysozoa</taxon>
        <taxon>Arthropoda</taxon>
        <taxon>Hexapoda</taxon>
        <taxon>Insecta</taxon>
        <taxon>Pterygota</taxon>
        <taxon>Neoptera</taxon>
        <taxon>Paraneoptera</taxon>
        <taxon>Hemiptera</taxon>
        <taxon>Heteroptera</taxon>
        <taxon>Panheteroptera</taxon>
        <taxon>Pentatomomorpha</taxon>
        <taxon>Pentatomoidea</taxon>
        <taxon>Pentatomidae</taxon>
        <taxon>Pentatominae</taxon>
        <taxon>Nezara</taxon>
    </lineage>
</organism>
<dbReference type="Proteomes" id="UP001152798">
    <property type="component" value="Chromosome 6"/>
</dbReference>
<sequence>MAPFIRLDKQDMRRRFVRPKLRWTDFLAYYAKKIFEGAKLYGRGME</sequence>
<gene>
    <name evidence="1" type="ORF">NEZAVI_LOCUS13653</name>
</gene>
<evidence type="ECO:0000313" key="2">
    <source>
        <dbReference type="Proteomes" id="UP001152798"/>
    </source>
</evidence>
<proteinExistence type="predicted"/>
<keyword evidence="2" id="KW-1185">Reference proteome</keyword>